<dbReference type="AlphaFoldDB" id="A0A5C0ZU79"/>
<dbReference type="CDD" id="cd00325">
    <property type="entry name" value="chitinase_GH19"/>
    <property type="match status" value="1"/>
</dbReference>
<dbReference type="GO" id="GO:0006032">
    <property type="term" value="P:chitin catabolic process"/>
    <property type="evidence" value="ECO:0007669"/>
    <property type="project" value="UniProtKB-KW"/>
</dbReference>
<dbReference type="InterPro" id="IPR016283">
    <property type="entry name" value="Glyco_hydro_19"/>
</dbReference>
<keyword evidence="4 14" id="KW-0732">Signal</keyword>
<feature type="disulfide bond" evidence="12 13">
    <location>
        <begin position="43"/>
        <end position="55"/>
    </location>
</feature>
<evidence type="ECO:0000256" key="5">
    <source>
        <dbReference type="ARBA" id="ARBA00022801"/>
    </source>
</evidence>
<dbReference type="PANTHER" id="PTHR22595">
    <property type="entry name" value="CHITINASE-RELATED"/>
    <property type="match status" value="1"/>
</dbReference>
<dbReference type="FunFam" id="3.30.60.10:FF:000002">
    <property type="entry name" value="Chitinase B"/>
    <property type="match status" value="1"/>
</dbReference>
<dbReference type="PRINTS" id="PR00451">
    <property type="entry name" value="CHITINBINDNG"/>
</dbReference>
<dbReference type="InterPro" id="IPR036861">
    <property type="entry name" value="Endochitinase-like_sf"/>
</dbReference>
<organism evidence="16">
    <name type="scientific">Pinus banksiana</name>
    <name type="common">Jack pine</name>
    <name type="synonym">Pinus divaricata</name>
    <dbReference type="NCBI Taxonomy" id="3353"/>
    <lineage>
        <taxon>Eukaryota</taxon>
        <taxon>Viridiplantae</taxon>
        <taxon>Streptophyta</taxon>
        <taxon>Embryophyta</taxon>
        <taxon>Tracheophyta</taxon>
        <taxon>Spermatophyta</taxon>
        <taxon>Pinopsida</taxon>
        <taxon>Pinidae</taxon>
        <taxon>Conifers I</taxon>
        <taxon>Pinales</taxon>
        <taxon>Pinaceae</taxon>
        <taxon>Pinus</taxon>
        <taxon>Pinus subgen. Pinus</taxon>
    </lineage>
</organism>
<dbReference type="GO" id="GO:0016998">
    <property type="term" value="P:cell wall macromolecule catabolic process"/>
    <property type="evidence" value="ECO:0007669"/>
    <property type="project" value="InterPro"/>
</dbReference>
<evidence type="ECO:0000256" key="10">
    <source>
        <dbReference type="ARBA" id="ARBA00023295"/>
    </source>
</evidence>
<evidence type="ECO:0000256" key="6">
    <source>
        <dbReference type="ARBA" id="ARBA00022821"/>
    </source>
</evidence>
<protein>
    <recommendedName>
        <fullName evidence="2">chitinase</fullName>
        <ecNumber evidence="2">3.2.1.14</ecNumber>
    </recommendedName>
</protein>
<feature type="signal peptide" evidence="14">
    <location>
        <begin position="1"/>
        <end position="38"/>
    </location>
</feature>
<dbReference type="GO" id="GO:0008843">
    <property type="term" value="F:endochitinase activity"/>
    <property type="evidence" value="ECO:0007669"/>
    <property type="project" value="UniProtKB-EC"/>
</dbReference>
<dbReference type="GO" id="GO:0050832">
    <property type="term" value="P:defense response to fungus"/>
    <property type="evidence" value="ECO:0007669"/>
    <property type="project" value="UniProtKB-ARBA"/>
</dbReference>
<reference evidence="16" key="1">
    <citation type="submission" date="2019-02" db="EMBL/GenBank/DDBJ databases">
        <authorList>
            <person name="Peery R."/>
            <person name="Mahon E.L."/>
            <person name="Cullingham C.I."/>
            <person name="McAllister C.H."/>
            <person name="Cooke J.E.K."/>
        </authorList>
    </citation>
    <scope>NUCLEOTIDE SEQUENCE</scope>
</reference>
<dbReference type="GO" id="GO:0008061">
    <property type="term" value="F:chitin binding"/>
    <property type="evidence" value="ECO:0007669"/>
    <property type="project" value="UniProtKB-UniRule"/>
</dbReference>
<dbReference type="CDD" id="cd00035">
    <property type="entry name" value="ChtBD1"/>
    <property type="match status" value="1"/>
</dbReference>
<feature type="disulfide bond" evidence="12">
    <location>
        <begin position="106"/>
        <end position="155"/>
    </location>
</feature>
<dbReference type="Pfam" id="PF00182">
    <property type="entry name" value="Glyco_hydro_19"/>
    <property type="match status" value="1"/>
</dbReference>
<dbReference type="Pfam" id="PF00187">
    <property type="entry name" value="Chitin_bind_1"/>
    <property type="match status" value="1"/>
</dbReference>
<keyword evidence="6" id="KW-0611">Plant defense</keyword>
<dbReference type="Gene3D" id="1.10.530.10">
    <property type="match status" value="1"/>
</dbReference>
<feature type="active site" description="Proton donor" evidence="11">
    <location>
        <position position="150"/>
    </location>
</feature>
<evidence type="ECO:0000256" key="12">
    <source>
        <dbReference type="PIRSR" id="PIRSR001060-2"/>
    </source>
</evidence>
<dbReference type="GO" id="GO:0005975">
    <property type="term" value="P:carbohydrate metabolic process"/>
    <property type="evidence" value="ECO:0007669"/>
    <property type="project" value="InterPro"/>
</dbReference>
<dbReference type="EMBL" id="MK521178">
    <property type="protein sequence ID" value="QEL09518.1"/>
    <property type="molecule type" value="mRNA"/>
</dbReference>
<evidence type="ECO:0000256" key="8">
    <source>
        <dbReference type="ARBA" id="ARBA00023157"/>
    </source>
</evidence>
<evidence type="ECO:0000256" key="1">
    <source>
        <dbReference type="ARBA" id="ARBA00000822"/>
    </source>
</evidence>
<keyword evidence="7" id="KW-0624">Polysaccharide degradation</keyword>
<keyword evidence="7" id="KW-0146">Chitin degradation</keyword>
<dbReference type="SUPFAM" id="SSF57016">
    <property type="entry name" value="Plant lectins/antimicrobial peptides"/>
    <property type="match status" value="1"/>
</dbReference>
<feature type="chain" id="PRO_5023035629" description="chitinase" evidence="14">
    <location>
        <begin position="39"/>
        <end position="288"/>
    </location>
</feature>
<dbReference type="InterPro" id="IPR001002">
    <property type="entry name" value="Chitin-bd_1"/>
</dbReference>
<dbReference type="SUPFAM" id="SSF53955">
    <property type="entry name" value="Lysozyme-like"/>
    <property type="match status" value="1"/>
</dbReference>
<proteinExistence type="evidence at transcript level"/>
<dbReference type="InterPro" id="IPR023346">
    <property type="entry name" value="Lysozyme-like_dom_sf"/>
</dbReference>
<keyword evidence="9" id="KW-0119">Carbohydrate metabolism</keyword>
<evidence type="ECO:0000256" key="13">
    <source>
        <dbReference type="PROSITE-ProRule" id="PRU00261"/>
    </source>
</evidence>
<gene>
    <name evidence="16" type="primary">Chia4_11</name>
</gene>
<evidence type="ECO:0000313" key="16">
    <source>
        <dbReference type="EMBL" id="QEL09518.1"/>
    </source>
</evidence>
<name>A0A5C0ZU79_PINBN</name>
<dbReference type="EC" id="3.2.1.14" evidence="2"/>
<dbReference type="PROSITE" id="PS00773">
    <property type="entry name" value="CHITINASE_19_1"/>
    <property type="match status" value="1"/>
</dbReference>
<evidence type="ECO:0000259" key="15">
    <source>
        <dbReference type="PROSITE" id="PS50941"/>
    </source>
</evidence>
<keyword evidence="5" id="KW-0378">Hydrolase</keyword>
<dbReference type="Gene3D" id="3.30.60.10">
    <property type="entry name" value="Endochitinase-like"/>
    <property type="match status" value="1"/>
</dbReference>
<dbReference type="PANTHER" id="PTHR22595:SF79">
    <property type="entry name" value="CHITINASE 12"/>
    <property type="match status" value="1"/>
</dbReference>
<evidence type="ECO:0000256" key="7">
    <source>
        <dbReference type="ARBA" id="ARBA00023024"/>
    </source>
</evidence>
<dbReference type="PROSITE" id="PS00026">
    <property type="entry name" value="CHIT_BIND_I_1"/>
    <property type="match status" value="1"/>
</dbReference>
<dbReference type="InterPro" id="IPR000726">
    <property type="entry name" value="Glyco_hydro_19_cat"/>
</dbReference>
<feature type="disulfide bond" evidence="12">
    <location>
        <begin position="167"/>
        <end position="175"/>
    </location>
</feature>
<evidence type="ECO:0000256" key="11">
    <source>
        <dbReference type="PIRSR" id="PIRSR001060-1"/>
    </source>
</evidence>
<accession>A0A5C0ZU79</accession>
<keyword evidence="8 12" id="KW-1015">Disulfide bond</keyword>
<dbReference type="SMART" id="SM00270">
    <property type="entry name" value="ChtBD1"/>
    <property type="match status" value="1"/>
</dbReference>
<feature type="disulfide bond" evidence="12">
    <location>
        <begin position="256"/>
        <end position="288"/>
    </location>
</feature>
<dbReference type="InterPro" id="IPR018371">
    <property type="entry name" value="Chitin-binding_1_CS"/>
</dbReference>
<dbReference type="PROSITE" id="PS00774">
    <property type="entry name" value="CHITINASE_19_2"/>
    <property type="match status" value="1"/>
</dbReference>
<evidence type="ECO:0000256" key="2">
    <source>
        <dbReference type="ARBA" id="ARBA00012729"/>
    </source>
</evidence>
<dbReference type="FunFam" id="3.30.20.10:FF:000001">
    <property type="entry name" value="Endochitinase (Chitinase)"/>
    <property type="match status" value="1"/>
</dbReference>
<dbReference type="PIRSF" id="PIRSF001060">
    <property type="entry name" value="Endochitinase"/>
    <property type="match status" value="1"/>
</dbReference>
<feature type="domain" description="Chitin-binding type-1" evidence="15">
    <location>
        <begin position="38"/>
        <end position="73"/>
    </location>
</feature>
<sequence length="288" mass="30036">MGTRTGRSVIVSPYEHMVLRMSMVLLLVVVVSVNVVYAQNCGCASGLCCSKWGYCGTTSAYCGNGCQSGPCYGSGGGSPSGGGGNVGTIISQNFFSGLANAAGSSCEGKGFYTYNAFITAANAYSGFGTTGASDNQKRELAAFFANVMHETGGLCYINEINPLSNFCQSSSTWPCASGKSYHGRGPIQLTWNYNYGAAGQDIGFDGLNNPEKVGQDATISFKTAVWFWMKNSNCHSAITSGQGFGATIKAINGGECNGGHSAQVNSRVNYYKKLCSQLGVDPGTNISC</sequence>
<feature type="disulfide bond" evidence="12 13">
    <location>
        <begin position="48"/>
        <end position="62"/>
    </location>
</feature>
<dbReference type="PROSITE" id="PS50941">
    <property type="entry name" value="CHIT_BIND_I_2"/>
    <property type="match status" value="1"/>
</dbReference>
<keyword evidence="3 13" id="KW-0147">Chitin-binding</keyword>
<comment type="caution">
    <text evidence="13">Lacks conserved residue(s) required for the propagation of feature annotation.</text>
</comment>
<evidence type="ECO:0000256" key="9">
    <source>
        <dbReference type="ARBA" id="ARBA00023277"/>
    </source>
</evidence>
<evidence type="ECO:0000256" key="3">
    <source>
        <dbReference type="ARBA" id="ARBA00022669"/>
    </source>
</evidence>
<comment type="catalytic activity">
    <reaction evidence="1">
        <text>Random endo-hydrolysis of N-acetyl-beta-D-glucosaminide (1-&gt;4)-beta-linkages in chitin and chitodextrins.</text>
        <dbReference type="EC" id="3.2.1.14"/>
    </reaction>
</comment>
<evidence type="ECO:0000256" key="4">
    <source>
        <dbReference type="ARBA" id="ARBA00022729"/>
    </source>
</evidence>
<keyword evidence="10" id="KW-0326">Glycosidase</keyword>
<evidence type="ECO:0000256" key="14">
    <source>
        <dbReference type="SAM" id="SignalP"/>
    </source>
</evidence>
<dbReference type="Gene3D" id="3.30.20.10">
    <property type="entry name" value="Endochitinase, domain 2"/>
    <property type="match status" value="1"/>
</dbReference>